<dbReference type="EMBL" id="DXDU01000076">
    <property type="protein sequence ID" value="HIY26472.1"/>
    <property type="molecule type" value="Genomic_DNA"/>
</dbReference>
<keyword evidence="2" id="KW-0812">Transmembrane</keyword>
<comment type="caution">
    <text evidence="4">The sequence shown here is derived from an EMBL/GenBank/DDBJ whole genome shotgun (WGS) entry which is preliminary data.</text>
</comment>
<keyword evidence="2" id="KW-1133">Transmembrane helix</keyword>
<name>A0A9D2C1H6_9FIRM</name>
<dbReference type="AlphaFoldDB" id="A0A9D2C1H6"/>
<feature type="domain" description="Peptidase M56" evidence="3">
    <location>
        <begin position="14"/>
        <end position="264"/>
    </location>
</feature>
<feature type="transmembrane region" description="Helical" evidence="2">
    <location>
        <begin position="121"/>
        <end position="142"/>
    </location>
</feature>
<evidence type="ECO:0000256" key="1">
    <source>
        <dbReference type="SAM" id="MobiDB-lite"/>
    </source>
</evidence>
<sequence length="603" mass="66686">MTALSFLTSLFRQVLTMSLTAVPVLAVILLARLALRGAPKKFSYWLWAVGAFRLLCPVSIPAVFSLFSLLPGKTVSQGGPLTQVSYLPADTTAPAAPVSPAGGEALAQGAPALSLWEILGLTWALGVGVMLLLAAVSALLTLRQVSTAVKLYYHVYESDRIRSPFVLGLVKPRIYLPFGLAPRQREYVLCHETVHIRRKDYLIKPLGFLVLALHWFNPLVWLSFHLMSRDMEMSCDEKVLSQLGEEVRRDYSLSLLSIGMNRRFAFPDPLGFGETGVKERVRNVMKFHKAKTWVTAAAAAAVVLLAAACSVNPGASKLEAHTEEILQAWLTQPDETLRDLALPDGAPTQEEMDAQEEELYARFEELFPREYFTDTGYASFRSTVLQGAMYHLAVGEGTMELTDLIPNGEEQTKDTWQWVAQIRMDCPEKEPQDISILVSVQEEGGKIASLRLDQQDAGQISAYFGSDPFQDSVVQEKIEKAEAEQQDAFDKMQTAQEEIDRLEEEREAGEDVASQLEEAQSQWDQEFERYSQAAQDAYEAGDTQEQSRPEEAVEGGFEAEQAEGGEEPPLPEEGGVEVEQPGGTEEPPLPEEGGVEVERIIIG</sequence>
<evidence type="ECO:0000256" key="2">
    <source>
        <dbReference type="SAM" id="Phobius"/>
    </source>
</evidence>
<accession>A0A9D2C1H6</accession>
<dbReference type="PANTHER" id="PTHR34978">
    <property type="entry name" value="POSSIBLE SENSOR-TRANSDUCER PROTEIN BLAR"/>
    <property type="match status" value="1"/>
</dbReference>
<feature type="transmembrane region" description="Helical" evidence="2">
    <location>
        <begin position="14"/>
        <end position="35"/>
    </location>
</feature>
<dbReference type="InterPro" id="IPR052173">
    <property type="entry name" value="Beta-lactam_resp_regulator"/>
</dbReference>
<evidence type="ECO:0000313" key="5">
    <source>
        <dbReference type="Proteomes" id="UP000823915"/>
    </source>
</evidence>
<dbReference type="InterPro" id="IPR008756">
    <property type="entry name" value="Peptidase_M56"/>
</dbReference>
<feature type="transmembrane region" description="Helical" evidence="2">
    <location>
        <begin position="44"/>
        <end position="70"/>
    </location>
</feature>
<dbReference type="CDD" id="cd07341">
    <property type="entry name" value="M56_BlaR1_MecR1_like"/>
    <property type="match status" value="1"/>
</dbReference>
<proteinExistence type="predicted"/>
<dbReference type="Proteomes" id="UP000823915">
    <property type="component" value="Unassembled WGS sequence"/>
</dbReference>
<reference evidence="4" key="2">
    <citation type="submission" date="2021-04" db="EMBL/GenBank/DDBJ databases">
        <authorList>
            <person name="Gilroy R."/>
        </authorList>
    </citation>
    <scope>NUCLEOTIDE SEQUENCE</scope>
    <source>
        <strain evidence="4">1282</strain>
    </source>
</reference>
<keyword evidence="2" id="KW-0472">Membrane</keyword>
<feature type="compositionally biased region" description="Acidic residues" evidence="1">
    <location>
        <begin position="560"/>
        <end position="576"/>
    </location>
</feature>
<reference evidence="4" key="1">
    <citation type="journal article" date="2021" name="PeerJ">
        <title>Extensive microbial diversity within the chicken gut microbiome revealed by metagenomics and culture.</title>
        <authorList>
            <person name="Gilroy R."/>
            <person name="Ravi A."/>
            <person name="Getino M."/>
            <person name="Pursley I."/>
            <person name="Horton D.L."/>
            <person name="Alikhan N.F."/>
            <person name="Baker D."/>
            <person name="Gharbi K."/>
            <person name="Hall N."/>
            <person name="Watson M."/>
            <person name="Adriaenssens E.M."/>
            <person name="Foster-Nyarko E."/>
            <person name="Jarju S."/>
            <person name="Secka A."/>
            <person name="Antonio M."/>
            <person name="Oren A."/>
            <person name="Chaudhuri R.R."/>
            <person name="La Ragione R."/>
            <person name="Hildebrand F."/>
            <person name="Pallen M.J."/>
        </authorList>
    </citation>
    <scope>NUCLEOTIDE SEQUENCE</scope>
    <source>
        <strain evidence="4">1282</strain>
    </source>
</reference>
<gene>
    <name evidence="4" type="ORF">H9838_04760</name>
</gene>
<protein>
    <recommendedName>
        <fullName evidence="3">Peptidase M56 domain-containing protein</fullName>
    </recommendedName>
</protein>
<feature type="region of interest" description="Disordered" evidence="1">
    <location>
        <begin position="500"/>
        <end position="603"/>
    </location>
</feature>
<evidence type="ECO:0000313" key="4">
    <source>
        <dbReference type="EMBL" id="HIY26472.1"/>
    </source>
</evidence>
<feature type="compositionally biased region" description="Low complexity" evidence="1">
    <location>
        <begin position="577"/>
        <end position="586"/>
    </location>
</feature>
<organism evidence="4 5">
    <name type="scientific">Candidatus Acutalibacter pullistercoris</name>
    <dbReference type="NCBI Taxonomy" id="2838418"/>
    <lineage>
        <taxon>Bacteria</taxon>
        <taxon>Bacillati</taxon>
        <taxon>Bacillota</taxon>
        <taxon>Clostridia</taxon>
        <taxon>Eubacteriales</taxon>
        <taxon>Acutalibacteraceae</taxon>
        <taxon>Acutalibacter</taxon>
    </lineage>
</organism>
<feature type="transmembrane region" description="Helical" evidence="2">
    <location>
        <begin position="206"/>
        <end position="224"/>
    </location>
</feature>
<dbReference type="Pfam" id="PF05569">
    <property type="entry name" value="Peptidase_M56"/>
    <property type="match status" value="1"/>
</dbReference>
<dbReference type="PANTHER" id="PTHR34978:SF3">
    <property type="entry name" value="SLR0241 PROTEIN"/>
    <property type="match status" value="1"/>
</dbReference>
<evidence type="ECO:0000259" key="3">
    <source>
        <dbReference type="Pfam" id="PF05569"/>
    </source>
</evidence>
<feature type="compositionally biased region" description="Acidic residues" evidence="1">
    <location>
        <begin position="500"/>
        <end position="510"/>
    </location>
</feature>